<organism evidence="1 2">
    <name type="scientific">Kwoniella mangroviensis CBS 10435</name>
    <dbReference type="NCBI Taxonomy" id="1331196"/>
    <lineage>
        <taxon>Eukaryota</taxon>
        <taxon>Fungi</taxon>
        <taxon>Dikarya</taxon>
        <taxon>Basidiomycota</taxon>
        <taxon>Agaricomycotina</taxon>
        <taxon>Tremellomycetes</taxon>
        <taxon>Tremellales</taxon>
        <taxon>Cryptococcaceae</taxon>
        <taxon>Kwoniella</taxon>
    </lineage>
</organism>
<accession>A0A1B9IMZ8</accession>
<reference evidence="1 2" key="1">
    <citation type="submission" date="2013-07" db="EMBL/GenBank/DDBJ databases">
        <title>The Genome Sequence of Kwoniella mangroviensis CBS10435.</title>
        <authorList>
            <consortium name="The Broad Institute Genome Sequencing Platform"/>
            <person name="Cuomo C."/>
            <person name="Litvintseva A."/>
            <person name="Chen Y."/>
            <person name="Heitman J."/>
            <person name="Sun S."/>
            <person name="Springer D."/>
            <person name="Dromer F."/>
            <person name="Young S.K."/>
            <person name="Zeng Q."/>
            <person name="Gargeya S."/>
            <person name="Fitzgerald M."/>
            <person name="Abouelleil A."/>
            <person name="Alvarado L."/>
            <person name="Berlin A.M."/>
            <person name="Chapman S.B."/>
            <person name="Dewar J."/>
            <person name="Goldberg J."/>
            <person name="Griggs A."/>
            <person name="Gujja S."/>
            <person name="Hansen M."/>
            <person name="Howarth C."/>
            <person name="Imamovic A."/>
            <person name="Larimer J."/>
            <person name="McCowan C."/>
            <person name="Murphy C."/>
            <person name="Pearson M."/>
            <person name="Priest M."/>
            <person name="Roberts A."/>
            <person name="Saif S."/>
            <person name="Shea T."/>
            <person name="Sykes S."/>
            <person name="Wortman J."/>
            <person name="Nusbaum C."/>
            <person name="Birren B."/>
        </authorList>
    </citation>
    <scope>NUCLEOTIDE SEQUENCE [LARGE SCALE GENOMIC DNA]</scope>
    <source>
        <strain evidence="1 2">CBS 10435</strain>
    </source>
</reference>
<name>A0A1B9IMZ8_9TREE</name>
<protein>
    <submittedName>
        <fullName evidence="1">Uncharacterized protein</fullName>
    </submittedName>
</protein>
<gene>
    <name evidence="1" type="ORF">L486_05801</name>
</gene>
<evidence type="ECO:0000313" key="2">
    <source>
        <dbReference type="Proteomes" id="UP000092583"/>
    </source>
</evidence>
<keyword evidence="2" id="KW-1185">Reference proteome</keyword>
<reference evidence="2" key="2">
    <citation type="submission" date="2013-12" db="EMBL/GenBank/DDBJ databases">
        <title>Evolution of pathogenesis and genome organization in the Tremellales.</title>
        <authorList>
            <person name="Cuomo C."/>
            <person name="Litvintseva A."/>
            <person name="Heitman J."/>
            <person name="Chen Y."/>
            <person name="Sun S."/>
            <person name="Springer D."/>
            <person name="Dromer F."/>
            <person name="Young S."/>
            <person name="Zeng Q."/>
            <person name="Chapman S."/>
            <person name="Gujja S."/>
            <person name="Saif S."/>
            <person name="Birren B."/>
        </authorList>
    </citation>
    <scope>NUCLEOTIDE SEQUENCE [LARGE SCALE GENOMIC DNA]</scope>
    <source>
        <strain evidence="2">CBS 10435</strain>
    </source>
</reference>
<dbReference type="EMBL" id="KI669464">
    <property type="protein sequence ID" value="OCF56945.1"/>
    <property type="molecule type" value="Genomic_DNA"/>
</dbReference>
<dbReference type="Proteomes" id="UP000092583">
    <property type="component" value="Unassembled WGS sequence"/>
</dbReference>
<sequence length="123" mass="13879">MLLPKETRESSSGHDIFNVRVPVEPYWNRGFSAGHGKTKGIPPVSEEDVGLNLTEPTHESVMRLKWSRMIIDQPTASELTLNTSRISSNEEVGNPAVQDVQAERTQAIYNSDGWTLVDEEWRE</sequence>
<proteinExistence type="predicted"/>
<dbReference type="AlphaFoldDB" id="A0A1B9IMZ8"/>
<evidence type="ECO:0000313" key="1">
    <source>
        <dbReference type="EMBL" id="OCF56945.1"/>
    </source>
</evidence>